<dbReference type="STRING" id="177199.A0A420YN58"/>
<feature type="compositionally biased region" description="Basic and acidic residues" evidence="1">
    <location>
        <begin position="316"/>
        <end position="330"/>
    </location>
</feature>
<feature type="region of interest" description="Disordered" evidence="1">
    <location>
        <begin position="1"/>
        <end position="100"/>
    </location>
</feature>
<dbReference type="PANTHER" id="PTHR12357:SF3">
    <property type="entry name" value="YTH DOMAIN-CONTAINING PROTEIN 1"/>
    <property type="match status" value="1"/>
</dbReference>
<evidence type="ECO:0000313" key="4">
    <source>
        <dbReference type="Proteomes" id="UP000275385"/>
    </source>
</evidence>
<feature type="region of interest" description="Disordered" evidence="1">
    <location>
        <begin position="218"/>
        <end position="334"/>
    </location>
</feature>
<dbReference type="GO" id="GO:0000381">
    <property type="term" value="P:regulation of alternative mRNA splicing, via spliceosome"/>
    <property type="evidence" value="ECO:0007669"/>
    <property type="project" value="TreeGrafter"/>
</dbReference>
<gene>
    <name evidence="3" type="ORF">DL546_009785</name>
</gene>
<dbReference type="EMBL" id="QVQW01000002">
    <property type="protein sequence ID" value="RKU49292.1"/>
    <property type="molecule type" value="Genomic_DNA"/>
</dbReference>
<dbReference type="Pfam" id="PF04146">
    <property type="entry name" value="YTH"/>
    <property type="match status" value="1"/>
</dbReference>
<dbReference type="OrthoDB" id="6103986at2759"/>
<keyword evidence="4" id="KW-1185">Reference proteome</keyword>
<feature type="region of interest" description="Disordered" evidence="1">
    <location>
        <begin position="358"/>
        <end position="377"/>
    </location>
</feature>
<feature type="domain" description="YTH" evidence="2">
    <location>
        <begin position="404"/>
        <end position="538"/>
    </location>
</feature>
<feature type="compositionally biased region" description="Polar residues" evidence="1">
    <location>
        <begin position="79"/>
        <end position="89"/>
    </location>
</feature>
<accession>A0A420YN58</accession>
<feature type="compositionally biased region" description="Basic and acidic residues" evidence="1">
    <location>
        <begin position="364"/>
        <end position="377"/>
    </location>
</feature>
<evidence type="ECO:0000313" key="3">
    <source>
        <dbReference type="EMBL" id="RKU49292.1"/>
    </source>
</evidence>
<dbReference type="GO" id="GO:0003729">
    <property type="term" value="F:mRNA binding"/>
    <property type="evidence" value="ECO:0007669"/>
    <property type="project" value="TreeGrafter"/>
</dbReference>
<comment type="caution">
    <text evidence="3">The sequence shown here is derived from an EMBL/GenBank/DDBJ whole genome shotgun (WGS) entry which is preliminary data.</text>
</comment>
<name>A0A420YN58_9PEZI</name>
<dbReference type="GO" id="GO:1990247">
    <property type="term" value="F:N6-methyladenosine-containing RNA reader activity"/>
    <property type="evidence" value="ECO:0007669"/>
    <property type="project" value="TreeGrafter"/>
</dbReference>
<feature type="compositionally biased region" description="Polar residues" evidence="1">
    <location>
        <begin position="577"/>
        <end position="589"/>
    </location>
</feature>
<evidence type="ECO:0000256" key="1">
    <source>
        <dbReference type="SAM" id="MobiDB-lite"/>
    </source>
</evidence>
<dbReference type="PANTHER" id="PTHR12357">
    <property type="entry name" value="YTH YT521-B HOMOLOGY DOMAIN-CONTAINING"/>
    <property type="match status" value="1"/>
</dbReference>
<dbReference type="GO" id="GO:0005654">
    <property type="term" value="C:nucleoplasm"/>
    <property type="evidence" value="ECO:0007669"/>
    <property type="project" value="TreeGrafter"/>
</dbReference>
<feature type="compositionally biased region" description="Polar residues" evidence="1">
    <location>
        <begin position="239"/>
        <end position="253"/>
    </location>
</feature>
<dbReference type="PROSITE" id="PS50882">
    <property type="entry name" value="YTH"/>
    <property type="match status" value="1"/>
</dbReference>
<feature type="compositionally biased region" description="Low complexity" evidence="1">
    <location>
        <begin position="29"/>
        <end position="38"/>
    </location>
</feature>
<feature type="compositionally biased region" description="Basic and acidic residues" evidence="1">
    <location>
        <begin position="279"/>
        <end position="308"/>
    </location>
</feature>
<dbReference type="InterPro" id="IPR007275">
    <property type="entry name" value="YTH_domain"/>
</dbReference>
<sequence length="589" mass="66359">MGGSKAFPDPKVQAAELKKRLLRNKGQGNSTSTNTSTTARISPATDTSPKSHPAPQSQPQPQFRAESAEIDALIKAHSNPDQPNRNTSSADHEPSDTTSEMLAQKGEFTADKPSTMLGRLGKYAITNGDTTQVTDELSGALVNKNTTAVINQLEDDDANDLHEWLNLTGFYDRQARKKKLERSRKLAQFEAEERRIRIESARVKADQERLELERRKLMDEDGDEALPTPPLAQTPQATSKTCTRATDLQQQSEEGPATKLPDEQASLPAVPADAPQKGENGKKDGTKDEAAARDKHVDMMDRNTDTRAPRPSSRAGHNDMGMHHGRDLSRRSASPSFGCDGLGYDNNEEGYERNYGHNSYRDNTSGEHRGGSNHRGTDWYRMPSPHHGAMAYPKHVDLGGRGETRFFIVKSFTHDNVKQCMEDGTWATHRQHEKLFSDAFLHCKNVILVFSVNQSRAFQGYARMMSLPSADVPQPYWMKFIHWETTLPFRVDWLSTVEMPFVHFGHLKNSLNEDASVMVGKNGQEIEEECGRRLLDVMQDINWKRYEDQEYHKYRDRRSPRAYRDAGGFRTGDHNGRFSQGGYNDSRQP</sequence>
<feature type="compositionally biased region" description="Low complexity" evidence="1">
    <location>
        <begin position="48"/>
        <end position="62"/>
    </location>
</feature>
<evidence type="ECO:0000259" key="2">
    <source>
        <dbReference type="PROSITE" id="PS50882"/>
    </source>
</evidence>
<dbReference type="CDD" id="cd21134">
    <property type="entry name" value="YTH"/>
    <property type="match status" value="1"/>
</dbReference>
<dbReference type="Gene3D" id="3.10.590.10">
    <property type="entry name" value="ph1033 like domains"/>
    <property type="match status" value="1"/>
</dbReference>
<dbReference type="Proteomes" id="UP000275385">
    <property type="component" value="Unassembled WGS sequence"/>
</dbReference>
<dbReference type="InterPro" id="IPR045168">
    <property type="entry name" value="YTH_prot"/>
</dbReference>
<feature type="region of interest" description="Disordered" evidence="1">
    <location>
        <begin position="557"/>
        <end position="589"/>
    </location>
</feature>
<proteinExistence type="predicted"/>
<dbReference type="AlphaFoldDB" id="A0A420YN58"/>
<dbReference type="GO" id="GO:0000398">
    <property type="term" value="P:mRNA splicing, via spliceosome"/>
    <property type="evidence" value="ECO:0007669"/>
    <property type="project" value="TreeGrafter"/>
</dbReference>
<protein>
    <recommendedName>
        <fullName evidence="2">YTH domain-containing protein</fullName>
    </recommendedName>
</protein>
<reference evidence="3 4" key="1">
    <citation type="submission" date="2018-08" db="EMBL/GenBank/DDBJ databases">
        <title>Draft genome of the lignicolous fungus Coniochaeta pulveracea.</title>
        <authorList>
            <person name="Borstlap C.J."/>
            <person name="De Witt R.N."/>
            <person name="Botha A."/>
            <person name="Volschenk H."/>
        </authorList>
    </citation>
    <scope>NUCLEOTIDE SEQUENCE [LARGE SCALE GENOMIC DNA]</scope>
    <source>
        <strain evidence="3 4">CAB683</strain>
    </source>
</reference>
<organism evidence="3 4">
    <name type="scientific">Coniochaeta pulveracea</name>
    <dbReference type="NCBI Taxonomy" id="177199"/>
    <lineage>
        <taxon>Eukaryota</taxon>
        <taxon>Fungi</taxon>
        <taxon>Dikarya</taxon>
        <taxon>Ascomycota</taxon>
        <taxon>Pezizomycotina</taxon>
        <taxon>Sordariomycetes</taxon>
        <taxon>Sordariomycetidae</taxon>
        <taxon>Coniochaetales</taxon>
        <taxon>Coniochaetaceae</taxon>
        <taxon>Coniochaeta</taxon>
    </lineage>
</organism>